<sequence>MDQANNINSIMPLLIAQQRICREITKRIMPNLRSLTAETQNTSEEHNSPASPISNNYVESTICEATKEIPLERSIEPELSPKPQHCSFFDEIPSPLFNSNNNSVVEDPVFNNNIFVITDKNERGIVPLEEPPTPFTMKFIFSPNDFFKADPDHFYSEEQIINNFKWVLKINFREAIKYKYRTIPLILGIFLQCKGPIEGNNQQRCNVKELTFKVLNWNQGTPALAKTKVCQIPFEPPFAMTNGVWFKFDGKKVLFLIS</sequence>
<accession>A0A1I8B7Z2</accession>
<proteinExistence type="predicted"/>
<dbReference type="AlphaFoldDB" id="A0A1I8B7Z2"/>
<dbReference type="CDD" id="cd00121">
    <property type="entry name" value="MATH"/>
    <property type="match status" value="1"/>
</dbReference>
<dbReference type="WBParaSite" id="MhA1_Contig150.frz3.gene12">
    <property type="protein sequence ID" value="MhA1_Contig150.frz3.gene12"/>
    <property type="gene ID" value="MhA1_Contig150.frz3.gene12"/>
</dbReference>
<organism evidence="1 2">
    <name type="scientific">Meloidogyne hapla</name>
    <name type="common">Root-knot nematode worm</name>
    <dbReference type="NCBI Taxonomy" id="6305"/>
    <lineage>
        <taxon>Eukaryota</taxon>
        <taxon>Metazoa</taxon>
        <taxon>Ecdysozoa</taxon>
        <taxon>Nematoda</taxon>
        <taxon>Chromadorea</taxon>
        <taxon>Rhabditida</taxon>
        <taxon>Tylenchina</taxon>
        <taxon>Tylenchomorpha</taxon>
        <taxon>Tylenchoidea</taxon>
        <taxon>Meloidogynidae</taxon>
        <taxon>Meloidogyninae</taxon>
        <taxon>Meloidogyne</taxon>
    </lineage>
</organism>
<evidence type="ECO:0000313" key="1">
    <source>
        <dbReference type="Proteomes" id="UP000095281"/>
    </source>
</evidence>
<protein>
    <submittedName>
        <fullName evidence="2">MATH domain-containing protein</fullName>
    </submittedName>
</protein>
<keyword evidence="1" id="KW-1185">Reference proteome</keyword>
<name>A0A1I8B7Z2_MELHA</name>
<dbReference type="InterPro" id="IPR002083">
    <property type="entry name" value="MATH/TRAF_dom"/>
</dbReference>
<dbReference type="Proteomes" id="UP000095281">
    <property type="component" value="Unplaced"/>
</dbReference>
<evidence type="ECO:0000313" key="2">
    <source>
        <dbReference type="WBParaSite" id="MhA1_Contig150.frz3.gene12"/>
    </source>
</evidence>
<reference evidence="2" key="1">
    <citation type="submission" date="2016-11" db="UniProtKB">
        <authorList>
            <consortium name="WormBaseParasite"/>
        </authorList>
    </citation>
    <scope>IDENTIFICATION</scope>
</reference>